<name>A0A974XD58_9FIRM</name>
<evidence type="ECO:0000313" key="2">
    <source>
        <dbReference type="Proteomes" id="UP000663499"/>
    </source>
</evidence>
<dbReference type="RefSeq" id="WP_207298976.1">
    <property type="nucleotide sequence ID" value="NZ_CP071444.1"/>
</dbReference>
<dbReference type="KEGG" id="alka:J0B03_07265"/>
<gene>
    <name evidence="1" type="ORF">J0B03_07265</name>
</gene>
<dbReference type="Proteomes" id="UP000663499">
    <property type="component" value="Chromosome"/>
</dbReference>
<accession>A0A974XD58</accession>
<dbReference type="EMBL" id="CP071444">
    <property type="protein sequence ID" value="QSX07634.1"/>
    <property type="molecule type" value="Genomic_DNA"/>
</dbReference>
<organism evidence="1 2">
    <name type="scientific">Alkalibacter rhizosphaerae</name>
    <dbReference type="NCBI Taxonomy" id="2815577"/>
    <lineage>
        <taxon>Bacteria</taxon>
        <taxon>Bacillati</taxon>
        <taxon>Bacillota</taxon>
        <taxon>Clostridia</taxon>
        <taxon>Eubacteriales</taxon>
        <taxon>Eubacteriaceae</taxon>
        <taxon>Alkalibacter</taxon>
    </lineage>
</organism>
<keyword evidence="2" id="KW-1185">Reference proteome</keyword>
<protein>
    <submittedName>
        <fullName evidence="1">Uncharacterized protein</fullName>
    </submittedName>
</protein>
<dbReference type="AlphaFoldDB" id="A0A974XD58"/>
<evidence type="ECO:0000313" key="1">
    <source>
        <dbReference type="EMBL" id="QSX07634.1"/>
    </source>
</evidence>
<sequence>MSNEMKSEYYTSMEEAIEKYNLIPEAVPFAAGDLQGTEEMFFAFTMFLIS</sequence>
<proteinExistence type="predicted"/>
<reference evidence="1" key="1">
    <citation type="submission" date="2021-03" db="EMBL/GenBank/DDBJ databases">
        <title>Alkalibacter marinus sp. nov., isolated from tidal flat sediment.</title>
        <authorList>
            <person name="Namirimu T."/>
            <person name="Yang J.-A."/>
            <person name="Yang S.-H."/>
            <person name="Kim Y.-J."/>
            <person name="Kwon K.K."/>
        </authorList>
    </citation>
    <scope>NUCLEOTIDE SEQUENCE</scope>
    <source>
        <strain evidence="1">ES005</strain>
    </source>
</reference>